<evidence type="ECO:0000256" key="1">
    <source>
        <dbReference type="SAM" id="MobiDB-lite"/>
    </source>
</evidence>
<evidence type="ECO:0000313" key="2">
    <source>
        <dbReference type="EMBL" id="ONK68913.1"/>
    </source>
</evidence>
<dbReference type="InterPro" id="IPR040290">
    <property type="entry name" value="Prot_E6-like"/>
</dbReference>
<dbReference type="Gramene" id="ONK68913">
    <property type="protein sequence ID" value="ONK68913"/>
    <property type="gene ID" value="A4U43_C05F17340"/>
</dbReference>
<dbReference type="PANTHER" id="PTHR35274:SF2">
    <property type="entry name" value="E6-LIKE PROTEIN"/>
    <property type="match status" value="1"/>
</dbReference>
<feature type="region of interest" description="Disordered" evidence="1">
    <location>
        <begin position="98"/>
        <end position="166"/>
    </location>
</feature>
<organism evidence="2 3">
    <name type="scientific">Asparagus officinalis</name>
    <name type="common">Garden asparagus</name>
    <dbReference type="NCBI Taxonomy" id="4686"/>
    <lineage>
        <taxon>Eukaryota</taxon>
        <taxon>Viridiplantae</taxon>
        <taxon>Streptophyta</taxon>
        <taxon>Embryophyta</taxon>
        <taxon>Tracheophyta</taxon>
        <taxon>Spermatophyta</taxon>
        <taxon>Magnoliopsida</taxon>
        <taxon>Liliopsida</taxon>
        <taxon>Asparagales</taxon>
        <taxon>Asparagaceae</taxon>
        <taxon>Asparagoideae</taxon>
        <taxon>Asparagus</taxon>
    </lineage>
</organism>
<name>A0A5P1ETB3_ASPOF</name>
<dbReference type="AlphaFoldDB" id="A0A5P1ETB3"/>
<evidence type="ECO:0000313" key="3">
    <source>
        <dbReference type="Proteomes" id="UP000243459"/>
    </source>
</evidence>
<feature type="compositionally biased region" description="Low complexity" evidence="1">
    <location>
        <begin position="101"/>
        <end position="113"/>
    </location>
</feature>
<feature type="region of interest" description="Disordered" evidence="1">
    <location>
        <begin position="258"/>
        <end position="313"/>
    </location>
</feature>
<reference evidence="3" key="1">
    <citation type="journal article" date="2017" name="Nat. Commun.">
        <title>The asparagus genome sheds light on the origin and evolution of a young Y chromosome.</title>
        <authorList>
            <person name="Harkess A."/>
            <person name="Zhou J."/>
            <person name="Xu C."/>
            <person name="Bowers J.E."/>
            <person name="Van der Hulst R."/>
            <person name="Ayyampalayam S."/>
            <person name="Mercati F."/>
            <person name="Riccardi P."/>
            <person name="McKain M.R."/>
            <person name="Kakrana A."/>
            <person name="Tang H."/>
            <person name="Ray J."/>
            <person name="Groenendijk J."/>
            <person name="Arikit S."/>
            <person name="Mathioni S.M."/>
            <person name="Nakano M."/>
            <person name="Shan H."/>
            <person name="Telgmann-Rauber A."/>
            <person name="Kanno A."/>
            <person name="Yue Z."/>
            <person name="Chen H."/>
            <person name="Li W."/>
            <person name="Chen Y."/>
            <person name="Xu X."/>
            <person name="Zhang Y."/>
            <person name="Luo S."/>
            <person name="Chen H."/>
            <person name="Gao J."/>
            <person name="Mao Z."/>
            <person name="Pires J.C."/>
            <person name="Luo M."/>
            <person name="Kudrna D."/>
            <person name="Wing R.A."/>
            <person name="Meyers B.C."/>
            <person name="Yi K."/>
            <person name="Kong H."/>
            <person name="Lavrijsen P."/>
            <person name="Sunseri F."/>
            <person name="Falavigna A."/>
            <person name="Ye Y."/>
            <person name="Leebens-Mack J.H."/>
            <person name="Chen G."/>
        </authorList>
    </citation>
    <scope>NUCLEOTIDE SEQUENCE [LARGE SCALE GENOMIC DNA]</scope>
    <source>
        <strain evidence="3">cv. DH0086</strain>
    </source>
</reference>
<feature type="compositionally biased region" description="Pro residues" evidence="1">
    <location>
        <begin position="127"/>
        <end position="140"/>
    </location>
</feature>
<keyword evidence="3" id="KW-1185">Reference proteome</keyword>
<accession>A0A5P1ETB3</accession>
<dbReference type="Proteomes" id="UP000243459">
    <property type="component" value="Chromosome 5"/>
</dbReference>
<feature type="compositionally biased region" description="Basic and acidic residues" evidence="1">
    <location>
        <begin position="294"/>
        <end position="313"/>
    </location>
</feature>
<sequence>MGSLIIQLNRLENVGRIDEYSPGRKAKALVVDEDVVGPSTILEASCHPGKELIRVDDGVEGRAGTLSDQIENDADERILEDMPSVGIHQALQACLARGTTPSLSSSSSSPSPSKFKRERANSSAKYPRPPSPRSRPPSSPLFPSTTTATTTKNSYNFNNNNNNNNGHAYMEPNKIPSTFTNPEFPTENYENEEKRNVNTYNTPFTFSDEEFRRYESKNVPSYSQYDKQQQQYGMSDTRLLENGKYFYDVNAERYGKGNTEEYGGGYEPTKGNTEEYDRGYEPTKENTETTYANEEGRDGYEYKKEMSRDDYEP</sequence>
<dbReference type="PANTHER" id="PTHR35274">
    <property type="entry name" value="E6-LIKE PROTEIN"/>
    <property type="match status" value="1"/>
</dbReference>
<feature type="compositionally biased region" description="Low complexity" evidence="1">
    <location>
        <begin position="141"/>
        <end position="165"/>
    </location>
</feature>
<proteinExistence type="predicted"/>
<dbReference type="EMBL" id="CM007385">
    <property type="protein sequence ID" value="ONK68913.1"/>
    <property type="molecule type" value="Genomic_DNA"/>
</dbReference>
<protein>
    <submittedName>
        <fullName evidence="2">Uncharacterized protein</fullName>
    </submittedName>
</protein>
<gene>
    <name evidence="2" type="ORF">A4U43_C05F17340</name>
</gene>
<feature type="compositionally biased region" description="Basic and acidic residues" evidence="1">
    <location>
        <begin position="272"/>
        <end position="287"/>
    </location>
</feature>